<feature type="binding site" evidence="10">
    <location>
        <begin position="58"/>
        <end position="60"/>
    </location>
    <ligand>
        <name>NAD(+)</name>
        <dbReference type="ChEBI" id="CHEBI:57540"/>
    </ligand>
</feature>
<dbReference type="AlphaFoldDB" id="A0A922S3J6"/>
<dbReference type="InterPro" id="IPR029035">
    <property type="entry name" value="DHS-like_NAD/FAD-binding_dom"/>
</dbReference>
<dbReference type="OrthoDB" id="420264at2759"/>
<accession>A0A922S3J6</accession>
<reference evidence="14" key="4">
    <citation type="journal article" date="2022" name="PLoS Pathog.">
        <title>Chromosome-level genome of Schistosoma haematobium underpins genome-wide explorations of molecular variation.</title>
        <authorList>
            <person name="Stroehlein A.J."/>
            <person name="Korhonen P.K."/>
            <person name="Lee V.V."/>
            <person name="Ralph S.A."/>
            <person name="Mentink-Kane M."/>
            <person name="You H."/>
            <person name="McManus D.P."/>
            <person name="Tchuente L.T."/>
            <person name="Stothard J.R."/>
            <person name="Kaur P."/>
            <person name="Dudchenko O."/>
            <person name="Aiden E.L."/>
            <person name="Yang B."/>
            <person name="Yang H."/>
            <person name="Emery A.M."/>
            <person name="Webster B.L."/>
            <person name="Brindley P.J."/>
            <person name="Rollinson D."/>
            <person name="Chang B.C.H."/>
            <person name="Gasser R.B."/>
            <person name="Young N.D."/>
        </authorList>
    </citation>
    <scope>NUCLEOTIDE SEQUENCE</scope>
</reference>
<evidence type="ECO:0000256" key="2">
    <source>
        <dbReference type="ARBA" id="ARBA00022679"/>
    </source>
</evidence>
<reference evidence="14" key="2">
    <citation type="journal article" date="2019" name="Gigascience">
        <title>High-quality Schistosoma haematobium genome achieved by single-molecule and long-range sequencing.</title>
        <authorList>
            <person name="Stroehlein A.J."/>
            <person name="Korhonen P.K."/>
            <person name="Chong T.M."/>
            <person name="Lim Y.L."/>
            <person name="Chan K.G."/>
            <person name="Webster B."/>
            <person name="Rollinson D."/>
            <person name="Brindley P.J."/>
            <person name="Gasser R.B."/>
            <person name="Young N.D."/>
        </authorList>
    </citation>
    <scope>NUCLEOTIDE SEQUENCE</scope>
</reference>
<feature type="binding site" evidence="10">
    <location>
        <begin position="247"/>
        <end position="249"/>
    </location>
    <ligand>
        <name>NAD(+)</name>
        <dbReference type="ChEBI" id="CHEBI:57540"/>
    </ligand>
</feature>
<dbReference type="EMBL" id="AMPZ03000002">
    <property type="protein sequence ID" value="KAH9592188.1"/>
    <property type="molecule type" value="Genomic_DNA"/>
</dbReference>
<feature type="binding site" evidence="10">
    <location>
        <begin position="130"/>
        <end position="133"/>
    </location>
    <ligand>
        <name>NAD(+)</name>
        <dbReference type="ChEBI" id="CHEBI:57540"/>
    </ligand>
</feature>
<feature type="binding site" evidence="11 12">
    <location>
        <position position="182"/>
    </location>
    <ligand>
        <name>Zn(2+)</name>
        <dbReference type="ChEBI" id="CHEBI:29105"/>
    </ligand>
</feature>
<dbReference type="InterPro" id="IPR017328">
    <property type="entry name" value="Sirtuin_class_I"/>
</dbReference>
<gene>
    <name evidence="14" type="primary">SIRT2</name>
    <name evidence="14" type="ORF">MS3_00010467</name>
</gene>
<comment type="catalytic activity">
    <reaction evidence="8">
        <text>N(6)-acetyl-L-lysyl-[protein] + NAD(+) + H2O = 2''-O-acetyl-ADP-D-ribose + nicotinamide + L-lysyl-[protein]</text>
        <dbReference type="Rhea" id="RHEA:43636"/>
        <dbReference type="Rhea" id="RHEA-COMP:9752"/>
        <dbReference type="Rhea" id="RHEA-COMP:10731"/>
        <dbReference type="ChEBI" id="CHEBI:15377"/>
        <dbReference type="ChEBI" id="CHEBI:17154"/>
        <dbReference type="ChEBI" id="CHEBI:29969"/>
        <dbReference type="ChEBI" id="CHEBI:57540"/>
        <dbReference type="ChEBI" id="CHEBI:61930"/>
        <dbReference type="ChEBI" id="CHEBI:83767"/>
        <dbReference type="EC" id="2.3.1.286"/>
    </reaction>
</comment>
<feature type="binding site" evidence="10">
    <location>
        <begin position="223"/>
        <end position="224"/>
    </location>
    <ligand>
        <name>NAD(+)</name>
        <dbReference type="ChEBI" id="CHEBI:57540"/>
    </ligand>
</feature>
<dbReference type="Proteomes" id="UP000471633">
    <property type="component" value="Unassembled WGS sequence"/>
</dbReference>
<dbReference type="GO" id="GO:0008270">
    <property type="term" value="F:zinc ion binding"/>
    <property type="evidence" value="ECO:0007669"/>
    <property type="project" value="UniProtKB-UniRule"/>
</dbReference>
<evidence type="ECO:0000256" key="5">
    <source>
        <dbReference type="ARBA" id="ARBA00023027"/>
    </source>
</evidence>
<feature type="domain" description="Deacetylase sirtuin-type" evidence="13">
    <location>
        <begin position="20"/>
        <end position="307"/>
    </location>
</feature>
<dbReference type="PANTHER" id="PTHR11085:SF6">
    <property type="entry name" value="NAD-DEPENDENT PROTEIN DEACETYLASE SIRTUIN-2"/>
    <property type="match status" value="1"/>
</dbReference>
<keyword evidence="15" id="KW-1185">Reference proteome</keyword>
<dbReference type="SUPFAM" id="SSF52467">
    <property type="entry name" value="DHS-like NAD/FAD-binding domain"/>
    <property type="match status" value="1"/>
</dbReference>
<keyword evidence="5 8" id="KW-0520">NAD</keyword>
<dbReference type="InterPro" id="IPR026590">
    <property type="entry name" value="Ssirtuin_cat_dom"/>
</dbReference>
<dbReference type="KEGG" id="shx:MS3_00010467"/>
<evidence type="ECO:0000256" key="9">
    <source>
        <dbReference type="PIRSR" id="PIRSR037938-1"/>
    </source>
</evidence>
<reference evidence="14" key="1">
    <citation type="journal article" date="2012" name="Nat. Genet.">
        <title>Whole-genome sequence of Schistosoma haematobium.</title>
        <authorList>
            <person name="Young N.D."/>
            <person name="Jex A.R."/>
            <person name="Li B."/>
            <person name="Liu S."/>
            <person name="Yang L."/>
            <person name="Xiong Z."/>
            <person name="Li Y."/>
            <person name="Cantacessi C."/>
            <person name="Hall R.S."/>
            <person name="Xu X."/>
            <person name="Chen F."/>
            <person name="Wu X."/>
            <person name="Zerlotini A."/>
            <person name="Oliveira G."/>
            <person name="Hofmann A."/>
            <person name="Zhang G."/>
            <person name="Fang X."/>
            <person name="Kang Y."/>
            <person name="Campbell B.E."/>
            <person name="Loukas A."/>
            <person name="Ranganathan S."/>
            <person name="Rollinson D."/>
            <person name="Rinaldi G."/>
            <person name="Brindley P.J."/>
            <person name="Yang H."/>
            <person name="Wang J."/>
            <person name="Wang J."/>
            <person name="Gasser R.B."/>
        </authorList>
    </citation>
    <scope>NUCLEOTIDE SEQUENCE</scope>
</reference>
<dbReference type="Gene3D" id="3.30.1600.10">
    <property type="entry name" value="SIR2/SIRT2 'Small Domain"/>
    <property type="match status" value="1"/>
</dbReference>
<evidence type="ECO:0000313" key="14">
    <source>
        <dbReference type="EMBL" id="KAH9592188.1"/>
    </source>
</evidence>
<comment type="cofactor">
    <cofactor evidence="11">
        <name>Zn(2+)</name>
        <dbReference type="ChEBI" id="CHEBI:29105"/>
    </cofactor>
    <text evidence="11">Binds 1 zinc ion per subunit.</text>
</comment>
<dbReference type="GeneID" id="24593647"/>
<evidence type="ECO:0000259" key="13">
    <source>
        <dbReference type="PROSITE" id="PS50305"/>
    </source>
</evidence>
<evidence type="ECO:0000256" key="10">
    <source>
        <dbReference type="PIRSR" id="PIRSR037938-2"/>
    </source>
</evidence>
<comment type="catalytic activity">
    <reaction evidence="6">
        <text>N(6)-hexadecanoyl-L-lysyl-[protein] + NAD(+) + H2O = 2''-O-hexadecanoyl-ADP-D-ribose + nicotinamide + L-lysyl-[protein]</text>
        <dbReference type="Rhea" id="RHEA:70563"/>
        <dbReference type="Rhea" id="RHEA-COMP:9752"/>
        <dbReference type="Rhea" id="RHEA-COMP:14175"/>
        <dbReference type="ChEBI" id="CHEBI:15377"/>
        <dbReference type="ChEBI" id="CHEBI:17154"/>
        <dbReference type="ChEBI" id="CHEBI:29969"/>
        <dbReference type="ChEBI" id="CHEBI:57540"/>
        <dbReference type="ChEBI" id="CHEBI:138936"/>
        <dbReference type="ChEBI" id="CHEBI:189673"/>
    </reaction>
    <physiologicalReaction direction="left-to-right" evidence="6">
        <dbReference type="Rhea" id="RHEA:70564"/>
    </physiologicalReaction>
</comment>
<evidence type="ECO:0000256" key="6">
    <source>
        <dbReference type="ARBA" id="ARBA00048378"/>
    </source>
</evidence>
<dbReference type="CTD" id="22933"/>
<feature type="binding site" evidence="11 12">
    <location>
        <position position="158"/>
    </location>
    <ligand>
        <name>Zn(2+)</name>
        <dbReference type="ChEBI" id="CHEBI:29105"/>
    </ligand>
</feature>
<evidence type="ECO:0000256" key="11">
    <source>
        <dbReference type="PIRSR" id="PIRSR037938-3"/>
    </source>
</evidence>
<sequence length="342" mass="38741">MSFNFSGIKKALFGDDTPRPKLGSLDIEGVTQLIQDGQVNKIITMVGAGVSTAAGIPDFRSPSSGIYDNLEDFNLPTPNAIFSIDYFRNDPRPFFEIARRLYRPEAKPTLAHCFIRLLHDKGLLLRHYTQNCDSLERLSGLPEEKLVEAHGTFHTGHCIKCKKLHDFEFMLNEILAKRVPKCLECKHVVKPDVVLFGESMPKKFFKNLSSDLNNCDLLIIMGTSLTVLPFCAMIHRVGNDVPRLYINREYNDGSTEPGLSSFIMRFMVAGFKQNYMKWGRSDNERDIFWSGNADDGVVKISELLGWKDDLLRLKEGTDSRLNEEFIAKKSHDKILTKSVGND</sequence>
<name>A0A922S3J6_SCHHA</name>
<evidence type="ECO:0000256" key="4">
    <source>
        <dbReference type="ARBA" id="ARBA00022833"/>
    </source>
</evidence>
<evidence type="ECO:0000256" key="8">
    <source>
        <dbReference type="PIRNR" id="PIRNR037938"/>
    </source>
</evidence>
<dbReference type="GO" id="GO:0005634">
    <property type="term" value="C:nucleus"/>
    <property type="evidence" value="ECO:0007669"/>
    <property type="project" value="TreeGrafter"/>
</dbReference>
<reference evidence="14" key="3">
    <citation type="submission" date="2021-06" db="EMBL/GenBank/DDBJ databases">
        <title>Chromosome-level genome assembly for S. haematobium.</title>
        <authorList>
            <person name="Stroehlein A.J."/>
        </authorList>
    </citation>
    <scope>NUCLEOTIDE SEQUENCE</scope>
</reference>
<comment type="similarity">
    <text evidence="1 8">Belongs to the sirtuin family. Class I subfamily.</text>
</comment>
<dbReference type="InterPro" id="IPR026591">
    <property type="entry name" value="Sirtuin_cat_small_dom_sf"/>
</dbReference>
<dbReference type="Gene3D" id="3.40.50.1220">
    <property type="entry name" value="TPP-binding domain"/>
    <property type="match status" value="1"/>
</dbReference>
<evidence type="ECO:0000256" key="12">
    <source>
        <dbReference type="PROSITE-ProRule" id="PRU00236"/>
    </source>
</evidence>
<organism evidence="14 15">
    <name type="scientific">Schistosoma haematobium</name>
    <name type="common">Blood fluke</name>
    <dbReference type="NCBI Taxonomy" id="6185"/>
    <lineage>
        <taxon>Eukaryota</taxon>
        <taxon>Metazoa</taxon>
        <taxon>Spiralia</taxon>
        <taxon>Lophotrochozoa</taxon>
        <taxon>Platyhelminthes</taxon>
        <taxon>Trematoda</taxon>
        <taxon>Digenea</taxon>
        <taxon>Strigeidida</taxon>
        <taxon>Schistosomatoidea</taxon>
        <taxon>Schistosomatidae</taxon>
        <taxon>Schistosoma</taxon>
    </lineage>
</organism>
<feature type="binding site" evidence="10">
    <location>
        <begin position="48"/>
        <end position="52"/>
    </location>
    <ligand>
        <name>NAD(+)</name>
        <dbReference type="ChEBI" id="CHEBI:57540"/>
    </ligand>
</feature>
<dbReference type="PANTHER" id="PTHR11085">
    <property type="entry name" value="NAD-DEPENDENT PROTEIN DEACYLASE SIRTUIN-5, MITOCHONDRIAL-RELATED"/>
    <property type="match status" value="1"/>
</dbReference>
<comment type="caution">
    <text evidence="14">The sequence shown here is derived from an EMBL/GenBank/DDBJ whole genome shotgun (WGS) entry which is preliminary data.</text>
</comment>
<evidence type="ECO:0000256" key="7">
    <source>
        <dbReference type="ARBA" id="ARBA00048905"/>
    </source>
</evidence>
<dbReference type="RefSeq" id="XP_051072236.1">
    <property type="nucleotide sequence ID" value="XM_051218828.1"/>
</dbReference>
<proteinExistence type="inferred from homology"/>
<keyword evidence="2 8" id="KW-0808">Transferase</keyword>
<feature type="binding site" evidence="11 12">
    <location>
        <position position="185"/>
    </location>
    <ligand>
        <name>Zn(2+)</name>
        <dbReference type="ChEBI" id="CHEBI:29105"/>
    </ligand>
</feature>
<evidence type="ECO:0000256" key="3">
    <source>
        <dbReference type="ARBA" id="ARBA00022723"/>
    </source>
</evidence>
<feature type="active site" description="Proton acceptor" evidence="9 12">
    <location>
        <position position="150"/>
    </location>
</feature>
<feature type="binding site" evidence="11 12">
    <location>
        <position position="161"/>
    </location>
    <ligand>
        <name>Zn(2+)</name>
        <dbReference type="ChEBI" id="CHEBI:29105"/>
    </ligand>
</feature>
<evidence type="ECO:0000313" key="15">
    <source>
        <dbReference type="Proteomes" id="UP000471633"/>
    </source>
</evidence>
<keyword evidence="3 8" id="KW-0479">Metal-binding</keyword>
<dbReference type="GO" id="GO:0070403">
    <property type="term" value="F:NAD+ binding"/>
    <property type="evidence" value="ECO:0007669"/>
    <property type="project" value="UniProtKB-UniRule"/>
</dbReference>
<dbReference type="InterPro" id="IPR003000">
    <property type="entry name" value="Sirtuin"/>
</dbReference>
<keyword evidence="4 8" id="KW-0862">Zinc</keyword>
<dbReference type="PROSITE" id="PS50305">
    <property type="entry name" value="SIRTUIN"/>
    <property type="match status" value="1"/>
</dbReference>
<evidence type="ECO:0000256" key="1">
    <source>
        <dbReference type="ARBA" id="ARBA00006924"/>
    </source>
</evidence>
<dbReference type="EC" id="2.3.1.286" evidence="8"/>
<dbReference type="Pfam" id="PF02146">
    <property type="entry name" value="SIR2"/>
    <property type="match status" value="1"/>
</dbReference>
<dbReference type="InterPro" id="IPR050134">
    <property type="entry name" value="NAD-dep_sirtuin_deacylases"/>
</dbReference>
<comment type="catalytic activity">
    <reaction evidence="7">
        <text>N(6)-tetradecanoyl-L-lysyl-[protein] + NAD(+) + H2O = 2''-O-tetradecanoyl-ADP-D-ribose + nicotinamide + L-lysyl-[protein]</text>
        <dbReference type="Rhea" id="RHEA:70567"/>
        <dbReference type="Rhea" id="RHEA-COMP:9752"/>
        <dbReference type="Rhea" id="RHEA-COMP:15437"/>
        <dbReference type="ChEBI" id="CHEBI:15377"/>
        <dbReference type="ChEBI" id="CHEBI:17154"/>
        <dbReference type="ChEBI" id="CHEBI:29969"/>
        <dbReference type="ChEBI" id="CHEBI:57540"/>
        <dbReference type="ChEBI" id="CHEBI:141129"/>
        <dbReference type="ChEBI" id="CHEBI:189674"/>
    </reaction>
    <physiologicalReaction direction="left-to-right" evidence="7">
        <dbReference type="Rhea" id="RHEA:70568"/>
    </physiologicalReaction>
</comment>
<protein>
    <recommendedName>
        <fullName evidence="8">NAD-dependent protein deacetylase</fullName>
        <ecNumber evidence="8">2.3.1.286</ecNumber>
    </recommendedName>
</protein>
<dbReference type="GO" id="GO:0017136">
    <property type="term" value="F:histone deacetylase activity, NAD-dependent"/>
    <property type="evidence" value="ECO:0007669"/>
    <property type="project" value="InterPro"/>
</dbReference>
<dbReference type="PIRSF" id="PIRSF037938">
    <property type="entry name" value="SIR2_euk"/>
    <property type="match status" value="1"/>
</dbReference>